<reference evidence="2 3" key="1">
    <citation type="submission" date="2016-07" db="EMBL/GenBank/DDBJ databases">
        <title>Pervasive Adenine N6-methylation of Active Genes in Fungi.</title>
        <authorList>
            <consortium name="DOE Joint Genome Institute"/>
            <person name="Mondo S.J."/>
            <person name="Dannebaum R.O."/>
            <person name="Kuo R.C."/>
            <person name="Labutti K."/>
            <person name="Haridas S."/>
            <person name="Kuo A."/>
            <person name="Salamov A."/>
            <person name="Ahrendt S.R."/>
            <person name="Lipzen A."/>
            <person name="Sullivan W."/>
            <person name="Andreopoulos W.B."/>
            <person name="Clum A."/>
            <person name="Lindquist E."/>
            <person name="Daum C."/>
            <person name="Ramamoorthy G.K."/>
            <person name="Gryganskyi A."/>
            <person name="Culley D."/>
            <person name="Magnuson J.K."/>
            <person name="James T.Y."/>
            <person name="O'Malley M.A."/>
            <person name="Stajich J.E."/>
            <person name="Spatafora J.W."/>
            <person name="Visel A."/>
            <person name="Grigoriev I.V."/>
        </authorList>
    </citation>
    <scope>NUCLEOTIDE SEQUENCE [LARGE SCALE GENOMIC DNA]</scope>
    <source>
        <strain evidence="2 3">ATCC 12442</strain>
    </source>
</reference>
<keyword evidence="3" id="KW-1185">Reference proteome</keyword>
<evidence type="ECO:0000313" key="3">
    <source>
        <dbReference type="Proteomes" id="UP000193922"/>
    </source>
</evidence>
<protein>
    <submittedName>
        <fullName evidence="2">Uncharacterized protein</fullName>
    </submittedName>
</protein>
<proteinExistence type="predicted"/>
<evidence type="ECO:0000313" key="2">
    <source>
        <dbReference type="EMBL" id="ORX74984.1"/>
    </source>
</evidence>
<organism evidence="2 3">
    <name type="scientific">Linderina pennispora</name>
    <dbReference type="NCBI Taxonomy" id="61395"/>
    <lineage>
        <taxon>Eukaryota</taxon>
        <taxon>Fungi</taxon>
        <taxon>Fungi incertae sedis</taxon>
        <taxon>Zoopagomycota</taxon>
        <taxon>Kickxellomycotina</taxon>
        <taxon>Kickxellomycetes</taxon>
        <taxon>Kickxellales</taxon>
        <taxon>Kickxellaceae</taxon>
        <taxon>Linderina</taxon>
    </lineage>
</organism>
<comment type="caution">
    <text evidence="2">The sequence shown here is derived from an EMBL/GenBank/DDBJ whole genome shotgun (WGS) entry which is preliminary data.</text>
</comment>
<dbReference type="GeneID" id="63802155"/>
<evidence type="ECO:0000256" key="1">
    <source>
        <dbReference type="SAM" id="MobiDB-lite"/>
    </source>
</evidence>
<feature type="compositionally biased region" description="Basic residues" evidence="1">
    <location>
        <begin position="1"/>
        <end position="20"/>
    </location>
</feature>
<dbReference type="Proteomes" id="UP000193922">
    <property type="component" value="Unassembled WGS sequence"/>
</dbReference>
<dbReference type="RefSeq" id="XP_040748195.1">
    <property type="nucleotide sequence ID" value="XM_040885507.1"/>
</dbReference>
<accession>A0A1Y1WPE3</accession>
<sequence length="68" mass="7668">MLTKRSRERQKGRDNRKKADKRVAGGDKRRDRHIQPWTHEKFLAHALTPGPAIMISGSLQAPVPKNGA</sequence>
<gene>
    <name evidence="2" type="ORF">DL89DRAFT_25720</name>
</gene>
<name>A0A1Y1WPE3_9FUNG</name>
<feature type="region of interest" description="Disordered" evidence="1">
    <location>
        <begin position="1"/>
        <end position="36"/>
    </location>
</feature>
<dbReference type="AlphaFoldDB" id="A0A1Y1WPE3"/>
<dbReference type="EMBL" id="MCFD01000001">
    <property type="protein sequence ID" value="ORX74984.1"/>
    <property type="molecule type" value="Genomic_DNA"/>
</dbReference>